<reference evidence="2 3" key="1">
    <citation type="submission" date="2017-04" db="EMBL/GenBank/DDBJ databases">
        <title>Kefir bacterial isolates.</title>
        <authorList>
            <person name="Kim Y."/>
            <person name="Blasche S."/>
            <person name="Patil K.R."/>
        </authorList>
    </citation>
    <scope>NUCLEOTIDE SEQUENCE [LARGE SCALE GENOMIC DNA]</scope>
    <source>
        <strain evidence="2 3">KR-2</strain>
    </source>
</reference>
<keyword evidence="1" id="KW-0732">Signal</keyword>
<name>A0A270B761_9PROT</name>
<comment type="caution">
    <text evidence="2">The sequence shown here is derived from an EMBL/GenBank/DDBJ whole genome shotgun (WGS) entry which is preliminary data.</text>
</comment>
<evidence type="ECO:0000313" key="2">
    <source>
        <dbReference type="EMBL" id="PAL20852.1"/>
    </source>
</evidence>
<feature type="chain" id="PRO_5012605583" evidence="1">
    <location>
        <begin position="25"/>
        <end position="310"/>
    </location>
</feature>
<feature type="signal peptide" evidence="1">
    <location>
        <begin position="1"/>
        <end position="24"/>
    </location>
</feature>
<dbReference type="OrthoDB" id="8682498at2"/>
<dbReference type="Pfam" id="PF12293">
    <property type="entry name" value="T4BSS_DotH_IcmK"/>
    <property type="match status" value="1"/>
</dbReference>
<dbReference type="AlphaFoldDB" id="A0A270B761"/>
<protein>
    <submittedName>
        <fullName evidence="2">Type IV secretion protein DotH</fullName>
    </submittedName>
</protein>
<proteinExistence type="predicted"/>
<evidence type="ECO:0000313" key="3">
    <source>
        <dbReference type="Proteomes" id="UP000216033"/>
    </source>
</evidence>
<dbReference type="Proteomes" id="UP000216033">
    <property type="component" value="Unassembled WGS sequence"/>
</dbReference>
<organism evidence="2 3">
    <name type="scientific">Acetobacter syzygii</name>
    <dbReference type="NCBI Taxonomy" id="146476"/>
    <lineage>
        <taxon>Bacteria</taxon>
        <taxon>Pseudomonadati</taxon>
        <taxon>Pseudomonadota</taxon>
        <taxon>Alphaproteobacteria</taxon>
        <taxon>Acetobacterales</taxon>
        <taxon>Acetobacteraceae</taxon>
        <taxon>Acetobacter</taxon>
    </lineage>
</organism>
<dbReference type="RefSeq" id="WP_095351916.1">
    <property type="nucleotide sequence ID" value="NZ_JABUNT010000017.1"/>
</dbReference>
<evidence type="ECO:0000256" key="1">
    <source>
        <dbReference type="SAM" id="SignalP"/>
    </source>
</evidence>
<keyword evidence="3" id="KW-1185">Reference proteome</keyword>
<gene>
    <name evidence="2" type="ORF">B9K05_12625</name>
</gene>
<accession>A0A270B761</accession>
<dbReference type="InterPro" id="IPR022073">
    <property type="entry name" value="T4BSS_DotH_IcmK"/>
</dbReference>
<sequence length="310" mass="33361">MRWDIGFAGLMVFLYLNSCQAAFAQRGPDNERDQLDPIYASLPPPPQAMSHLYDRFDAGQRALDGVDDPHRLVSPVSRTVSVSFTSGGQINIIRIAQDYPSSISFVDSTGQPWPIAWDITTKKSGGCDDKGDGHNASVRAVGISACVPEPGSNVLQLTPISRYAHGGVLVSLKDAPKPVSFMIIAGTGSYDADMTARVNKRGPNAKDIVSTDPDSPSTGSPLMDNITNGTPPADAIPMLVSGVNPDDLRAWKIGKKIYLRTTYQLMSPGFTDHQSLFDTTAYEIPVTTRLLVSSATKQGIPVTLKEDAHE</sequence>
<dbReference type="EMBL" id="NDFP01000018">
    <property type="protein sequence ID" value="PAL20852.1"/>
    <property type="molecule type" value="Genomic_DNA"/>
</dbReference>